<dbReference type="EMBL" id="MU853353">
    <property type="protein sequence ID" value="KAK4109890.1"/>
    <property type="molecule type" value="Genomic_DNA"/>
</dbReference>
<dbReference type="PANTHER" id="PTHR12860">
    <property type="entry name" value="SIGNAL RECOGNITION PARTICLE 68 KDA PROTEIN"/>
    <property type="match status" value="1"/>
</dbReference>
<dbReference type="GO" id="GO:0005047">
    <property type="term" value="F:signal recognition particle binding"/>
    <property type="evidence" value="ECO:0007669"/>
    <property type="project" value="InterPro"/>
</dbReference>
<feature type="region of interest" description="Disordered" evidence="11">
    <location>
        <begin position="580"/>
        <end position="614"/>
    </location>
</feature>
<dbReference type="GeneID" id="89939867"/>
<evidence type="ECO:0000256" key="6">
    <source>
        <dbReference type="ARBA" id="ARBA00023135"/>
    </source>
</evidence>
<reference evidence="12" key="1">
    <citation type="journal article" date="2023" name="Mol. Phylogenet. Evol.">
        <title>Genome-scale phylogeny and comparative genomics of the fungal order Sordariales.</title>
        <authorList>
            <person name="Hensen N."/>
            <person name="Bonometti L."/>
            <person name="Westerberg I."/>
            <person name="Brannstrom I.O."/>
            <person name="Guillou S."/>
            <person name="Cros-Aarteil S."/>
            <person name="Calhoun S."/>
            <person name="Haridas S."/>
            <person name="Kuo A."/>
            <person name="Mondo S."/>
            <person name="Pangilinan J."/>
            <person name="Riley R."/>
            <person name="LaButti K."/>
            <person name="Andreopoulos B."/>
            <person name="Lipzen A."/>
            <person name="Chen C."/>
            <person name="Yan M."/>
            <person name="Daum C."/>
            <person name="Ng V."/>
            <person name="Clum A."/>
            <person name="Steindorff A."/>
            <person name="Ohm R.A."/>
            <person name="Martin F."/>
            <person name="Silar P."/>
            <person name="Natvig D.O."/>
            <person name="Lalanne C."/>
            <person name="Gautier V."/>
            <person name="Ament-Velasquez S.L."/>
            <person name="Kruys A."/>
            <person name="Hutchinson M.I."/>
            <person name="Powell A.J."/>
            <person name="Barry K."/>
            <person name="Miller A.N."/>
            <person name="Grigoriev I.V."/>
            <person name="Debuchy R."/>
            <person name="Gladieux P."/>
            <person name="Hiltunen Thoren M."/>
            <person name="Johannesson H."/>
        </authorList>
    </citation>
    <scope>NUCLEOTIDE SEQUENCE</scope>
    <source>
        <strain evidence="12">CBS 508.74</strain>
    </source>
</reference>
<accession>A0AAN6QGM9</accession>
<evidence type="ECO:0000256" key="7">
    <source>
        <dbReference type="ARBA" id="ARBA00023242"/>
    </source>
</evidence>
<dbReference type="InterPro" id="IPR034652">
    <property type="entry name" value="SRP68-RBD"/>
</dbReference>
<dbReference type="CDD" id="cd15481">
    <property type="entry name" value="SRP68-RBD"/>
    <property type="match status" value="1"/>
</dbReference>
<dbReference type="Proteomes" id="UP001302812">
    <property type="component" value="Unassembled WGS sequence"/>
</dbReference>
<evidence type="ECO:0000256" key="4">
    <source>
        <dbReference type="ARBA" id="ARBA00022490"/>
    </source>
</evidence>
<keyword evidence="13" id="KW-1185">Reference proteome</keyword>
<evidence type="ECO:0000313" key="12">
    <source>
        <dbReference type="EMBL" id="KAK4109890.1"/>
    </source>
</evidence>
<evidence type="ECO:0000256" key="5">
    <source>
        <dbReference type="ARBA" id="ARBA00022884"/>
    </source>
</evidence>
<evidence type="ECO:0000313" key="13">
    <source>
        <dbReference type="Proteomes" id="UP001302812"/>
    </source>
</evidence>
<dbReference type="GO" id="GO:0005730">
    <property type="term" value="C:nucleolus"/>
    <property type="evidence" value="ECO:0007669"/>
    <property type="project" value="UniProtKB-SubCell"/>
</dbReference>
<dbReference type="RefSeq" id="XP_064667460.1">
    <property type="nucleotide sequence ID" value="XM_064815742.1"/>
</dbReference>
<dbReference type="Pfam" id="PF16969">
    <property type="entry name" value="SRP68"/>
    <property type="match status" value="1"/>
</dbReference>
<comment type="similarity">
    <text evidence="3 10">Belongs to the SRP68 family.</text>
</comment>
<dbReference type="GO" id="GO:0030942">
    <property type="term" value="F:endoplasmic reticulum signal peptide binding"/>
    <property type="evidence" value="ECO:0007669"/>
    <property type="project" value="InterPro"/>
</dbReference>
<proteinExistence type="inferred from homology"/>
<dbReference type="GO" id="GO:0005786">
    <property type="term" value="C:signal recognition particle, endoplasmic reticulum targeting"/>
    <property type="evidence" value="ECO:0007669"/>
    <property type="project" value="UniProtKB-KW"/>
</dbReference>
<evidence type="ECO:0000256" key="3">
    <source>
        <dbReference type="ARBA" id="ARBA00009352"/>
    </source>
</evidence>
<dbReference type="GO" id="GO:0006614">
    <property type="term" value="P:SRP-dependent cotranslational protein targeting to membrane"/>
    <property type="evidence" value="ECO:0007669"/>
    <property type="project" value="InterPro"/>
</dbReference>
<feature type="compositionally biased region" description="Basic and acidic residues" evidence="11">
    <location>
        <begin position="376"/>
        <end position="389"/>
    </location>
</feature>
<protein>
    <recommendedName>
        <fullName evidence="9 10">Signal recognition particle subunit SRP68</fullName>
        <shortName evidence="10">SRP68</shortName>
    </recommendedName>
</protein>
<keyword evidence="6 10" id="KW-0733">Signal recognition particle</keyword>
<evidence type="ECO:0000256" key="2">
    <source>
        <dbReference type="ARBA" id="ARBA00004604"/>
    </source>
</evidence>
<comment type="subcellular location">
    <subcellularLocation>
        <location evidence="1 10">Cytoplasm</location>
    </subcellularLocation>
    <subcellularLocation>
        <location evidence="2">Nucleus</location>
        <location evidence="2">Nucleolus</location>
    </subcellularLocation>
</comment>
<organism evidence="12 13">
    <name type="scientific">Canariomyces notabilis</name>
    <dbReference type="NCBI Taxonomy" id="2074819"/>
    <lineage>
        <taxon>Eukaryota</taxon>
        <taxon>Fungi</taxon>
        <taxon>Dikarya</taxon>
        <taxon>Ascomycota</taxon>
        <taxon>Pezizomycotina</taxon>
        <taxon>Sordariomycetes</taxon>
        <taxon>Sordariomycetidae</taxon>
        <taxon>Sordariales</taxon>
        <taxon>Chaetomiaceae</taxon>
        <taxon>Canariomyces</taxon>
    </lineage>
</organism>
<evidence type="ECO:0000256" key="11">
    <source>
        <dbReference type="SAM" id="MobiDB-lite"/>
    </source>
</evidence>
<dbReference type="GO" id="GO:0008312">
    <property type="term" value="F:7S RNA binding"/>
    <property type="evidence" value="ECO:0007669"/>
    <property type="project" value="InterPro"/>
</dbReference>
<name>A0AAN6QGM9_9PEZI</name>
<feature type="region of interest" description="Disordered" evidence="11">
    <location>
        <begin position="369"/>
        <end position="389"/>
    </location>
</feature>
<dbReference type="AlphaFoldDB" id="A0AAN6QGM9"/>
<comment type="function">
    <text evidence="10">Component of the signal recognition particle (SRP) complex, a ribonucleoprotein complex that mediates the cotranslational targeting of secretory and membrane proteins to the endoplasmic reticulum (ER). The SRP complex interacts with the signal sequence in nascent secretory and membrane proteins and directs them to the membrane of the ER.</text>
</comment>
<evidence type="ECO:0000256" key="10">
    <source>
        <dbReference type="PIRNR" id="PIRNR038995"/>
    </source>
</evidence>
<dbReference type="Gene3D" id="1.10.3450.40">
    <property type="entry name" value="Signal recognition particle, SRP68 subunit, RNA-binding domain"/>
    <property type="match status" value="1"/>
</dbReference>
<keyword evidence="5 10" id="KW-0694">RNA-binding</keyword>
<sequence length="614" mass="67086">MDITKFVVSSREKALLYGDYATYRSQLSGKLLNCRKKLNIATKNRGKFHPKAPVTPEQIAENHEYLHLQLLTAERAWAHAMSMKASHSADTKGPSSKARSHIVSRLEKAARTSERLAEALSSSASGATSTDLLDARAYAALLRGAALFEKQSWEACLKSYAISRIIYSTLSTSAKGDIFRDLLSETIDPSIRYAAYQAKIPRTLPVATIARKAFAHADPELADSIRQLNPAVLEHGDLDARQGVEGAPTTLTWRGREVKIEDAAIAVAWAGVGTSRAQLAEKLASAGTLHPKDMAAAYDEILVACQDAVDATKQAIDELKREGVPQGDPRMQSLQITRTAVNYEMISWRIGRDRVLVGEHDGAKLEIGATPRRKKRTDESTVDRRADEAPGRQIARLKEKAALYGGILQSLESIKELPGVANDQELSGRLEAMLQYFTALKCLAISRSHAIAGNVVNSLALVKHALDRCEAASPVLSSQGDEDESAPRNIQVTKKDIGFLHGTLSGELQRYRALAELFDSAKATASQTTGSVKPLSAQLSDFPSGGVDLENIVSYPPRLEPLPVKPLFLDVAWNYIDYPDKRDQPSARDAGKVQEKNAEPEAKPQKRGWFGFGR</sequence>
<keyword evidence="4 10" id="KW-0963">Cytoplasm</keyword>
<dbReference type="InterPro" id="IPR026258">
    <property type="entry name" value="SRP68"/>
</dbReference>
<comment type="caution">
    <text evidence="12">The sequence shown here is derived from an EMBL/GenBank/DDBJ whole genome shotgun (WGS) entry which is preliminary data.</text>
</comment>
<evidence type="ECO:0000256" key="1">
    <source>
        <dbReference type="ARBA" id="ARBA00004496"/>
    </source>
</evidence>
<reference evidence="12" key="2">
    <citation type="submission" date="2023-05" db="EMBL/GenBank/DDBJ databases">
        <authorList>
            <consortium name="Lawrence Berkeley National Laboratory"/>
            <person name="Steindorff A."/>
            <person name="Hensen N."/>
            <person name="Bonometti L."/>
            <person name="Westerberg I."/>
            <person name="Brannstrom I.O."/>
            <person name="Guillou S."/>
            <person name="Cros-Aarteil S."/>
            <person name="Calhoun S."/>
            <person name="Haridas S."/>
            <person name="Kuo A."/>
            <person name="Mondo S."/>
            <person name="Pangilinan J."/>
            <person name="Riley R."/>
            <person name="Labutti K."/>
            <person name="Andreopoulos B."/>
            <person name="Lipzen A."/>
            <person name="Chen C."/>
            <person name="Yanf M."/>
            <person name="Daum C."/>
            <person name="Ng V."/>
            <person name="Clum A."/>
            <person name="Ohm R."/>
            <person name="Martin F."/>
            <person name="Silar P."/>
            <person name="Natvig D."/>
            <person name="Lalanne C."/>
            <person name="Gautier V."/>
            <person name="Ament-Velasquez S.L."/>
            <person name="Kruys A."/>
            <person name="Hutchinson M.I."/>
            <person name="Powell A.J."/>
            <person name="Barry K."/>
            <person name="Miller A.N."/>
            <person name="Grigoriev I.V."/>
            <person name="Debuchy R."/>
            <person name="Gladieux P."/>
            <person name="Thoren M.H."/>
            <person name="Johannesson H."/>
        </authorList>
    </citation>
    <scope>NUCLEOTIDE SEQUENCE</scope>
    <source>
        <strain evidence="12">CBS 508.74</strain>
    </source>
</reference>
<gene>
    <name evidence="12" type="ORF">N656DRAFT_782322</name>
</gene>
<dbReference type="PIRSF" id="PIRSF038995">
    <property type="entry name" value="SRP68"/>
    <property type="match status" value="1"/>
</dbReference>
<evidence type="ECO:0000256" key="9">
    <source>
        <dbReference type="ARBA" id="ARBA00029498"/>
    </source>
</evidence>
<keyword evidence="8 10" id="KW-0687">Ribonucleoprotein</keyword>
<evidence type="ECO:0000256" key="8">
    <source>
        <dbReference type="ARBA" id="ARBA00023274"/>
    </source>
</evidence>
<dbReference type="InterPro" id="IPR038253">
    <property type="entry name" value="SRP68_N_sf"/>
</dbReference>
<keyword evidence="7" id="KW-0539">Nucleus</keyword>
<feature type="compositionally biased region" description="Basic and acidic residues" evidence="11">
    <location>
        <begin position="580"/>
        <end position="604"/>
    </location>
</feature>
<dbReference type="PANTHER" id="PTHR12860:SF0">
    <property type="entry name" value="SIGNAL RECOGNITION PARTICLE SUBUNIT SRP68"/>
    <property type="match status" value="1"/>
</dbReference>